<sequence>MAGIGFPIAIALLVVSADCAVLTEDLVRAETSLRDHTLDNTVFSDNLMFETSARSRFDCSLRCLGYVGCVSFTFMTPSAKCRGHSSVPTSASPNSPSPGAETWVYYSTTAGTSAQTTSTESTTVSDCPLENGPAHVGCSESDLQTTYLTYPHSGIVGHEEDQTTVASAQDCIDWCSEAAWCRVVEYWHTSSNCQRMSITILDETVHSSDWLRGFSYTDIYQKKCA</sequence>
<keyword evidence="1" id="KW-0732">Signal</keyword>
<dbReference type="Proteomes" id="UP001519460">
    <property type="component" value="Unassembled WGS sequence"/>
</dbReference>
<feature type="chain" id="PRO_5044856805" description="Apple domain-containing protein" evidence="1">
    <location>
        <begin position="20"/>
        <end position="225"/>
    </location>
</feature>
<comment type="caution">
    <text evidence="3">The sequence shown here is derived from an EMBL/GenBank/DDBJ whole genome shotgun (WGS) entry which is preliminary data.</text>
</comment>
<reference evidence="3 4" key="1">
    <citation type="journal article" date="2023" name="Sci. Data">
        <title>Genome assembly of the Korean intertidal mud-creeper Batillaria attramentaria.</title>
        <authorList>
            <person name="Patra A.K."/>
            <person name="Ho P.T."/>
            <person name="Jun S."/>
            <person name="Lee S.J."/>
            <person name="Kim Y."/>
            <person name="Won Y.J."/>
        </authorList>
    </citation>
    <scope>NUCLEOTIDE SEQUENCE [LARGE SCALE GENOMIC DNA]</scope>
    <source>
        <strain evidence="3">Wonlab-2016</strain>
    </source>
</reference>
<dbReference type="Gene3D" id="3.50.4.10">
    <property type="entry name" value="Hepatocyte Growth Factor"/>
    <property type="match status" value="1"/>
</dbReference>
<dbReference type="PROSITE" id="PS50948">
    <property type="entry name" value="PAN"/>
    <property type="match status" value="1"/>
</dbReference>
<dbReference type="SUPFAM" id="SSF57414">
    <property type="entry name" value="Hairpin loop containing domain-like"/>
    <property type="match status" value="1"/>
</dbReference>
<dbReference type="EMBL" id="JACVVK020000019">
    <property type="protein sequence ID" value="KAK7503555.1"/>
    <property type="molecule type" value="Genomic_DNA"/>
</dbReference>
<organism evidence="3 4">
    <name type="scientific">Batillaria attramentaria</name>
    <dbReference type="NCBI Taxonomy" id="370345"/>
    <lineage>
        <taxon>Eukaryota</taxon>
        <taxon>Metazoa</taxon>
        <taxon>Spiralia</taxon>
        <taxon>Lophotrochozoa</taxon>
        <taxon>Mollusca</taxon>
        <taxon>Gastropoda</taxon>
        <taxon>Caenogastropoda</taxon>
        <taxon>Sorbeoconcha</taxon>
        <taxon>Cerithioidea</taxon>
        <taxon>Batillariidae</taxon>
        <taxon>Batillaria</taxon>
    </lineage>
</organism>
<feature type="domain" description="Apple" evidence="2">
    <location>
        <begin position="138"/>
        <end position="224"/>
    </location>
</feature>
<feature type="signal peptide" evidence="1">
    <location>
        <begin position="1"/>
        <end position="19"/>
    </location>
</feature>
<evidence type="ECO:0000313" key="3">
    <source>
        <dbReference type="EMBL" id="KAK7503555.1"/>
    </source>
</evidence>
<gene>
    <name evidence="3" type="ORF">BaRGS_00005094</name>
</gene>
<evidence type="ECO:0000256" key="1">
    <source>
        <dbReference type="SAM" id="SignalP"/>
    </source>
</evidence>
<evidence type="ECO:0000259" key="2">
    <source>
        <dbReference type="PROSITE" id="PS50948"/>
    </source>
</evidence>
<dbReference type="Pfam" id="PF00024">
    <property type="entry name" value="PAN_1"/>
    <property type="match status" value="2"/>
</dbReference>
<dbReference type="InterPro" id="IPR003609">
    <property type="entry name" value="Pan_app"/>
</dbReference>
<proteinExistence type="predicted"/>
<dbReference type="AlphaFoldDB" id="A0ABD0LV69"/>
<keyword evidence="4" id="KW-1185">Reference proteome</keyword>
<protein>
    <recommendedName>
        <fullName evidence="2">Apple domain-containing protein</fullName>
    </recommendedName>
</protein>
<accession>A0ABD0LV69</accession>
<evidence type="ECO:0000313" key="4">
    <source>
        <dbReference type="Proteomes" id="UP001519460"/>
    </source>
</evidence>
<name>A0ABD0LV69_9CAEN</name>